<dbReference type="Gene3D" id="3.20.20.370">
    <property type="entry name" value="Glycoside hydrolase/deacetylase"/>
    <property type="match status" value="1"/>
</dbReference>
<proteinExistence type="predicted"/>
<sequence length="337" mass="37265">MNLTRRQFLTAALAGTGMAAAACRSAAESDQALVAITLDLEMSRNFPAWDDTHWDYEKGNLNAETKRYAVEACKRVKAAGGVLHCFAVGQTFEQENVDWLKEIVKGGHPVGNHTYDHVNVTATKPADLQFRFQRAPWLIEGKPAADVIRENVRLTTAAMKARLGIEPAGFRTPGGFSAGLRDRPDLRRLFRESGFTWVSSLYPPHKTTQPREQPGVDVYDSIVRAQAAAQPFAYPDGLVEVPMSPISDIGAFRGGRWKLEWFLKAVRLGVEWAIEHRATFDFLGHPSCLYVTDPEFRTIDLICDLVRKAGDRAAIVDLGTLAARGRLKKDGGSSPKE</sequence>
<evidence type="ECO:0000313" key="4">
    <source>
        <dbReference type="Proteomes" id="UP000214646"/>
    </source>
</evidence>
<dbReference type="SUPFAM" id="SSF88713">
    <property type="entry name" value="Glycoside hydrolase/deacetylase"/>
    <property type="match status" value="1"/>
</dbReference>
<dbReference type="RefSeq" id="WP_088257472.1">
    <property type="nucleotide sequence ID" value="NZ_NIDE01000014.1"/>
</dbReference>
<comment type="caution">
    <text evidence="3">The sequence shown here is derived from an EMBL/GenBank/DDBJ whole genome shotgun (WGS) entry which is preliminary data.</text>
</comment>
<evidence type="ECO:0000256" key="1">
    <source>
        <dbReference type="SAM" id="SignalP"/>
    </source>
</evidence>
<feature type="chain" id="PRO_5013030827" evidence="1">
    <location>
        <begin position="22"/>
        <end position="337"/>
    </location>
</feature>
<dbReference type="InterPro" id="IPR002509">
    <property type="entry name" value="NODB_dom"/>
</dbReference>
<dbReference type="AlphaFoldDB" id="A0A225DGD5"/>
<dbReference type="Proteomes" id="UP000214646">
    <property type="component" value="Unassembled WGS sequence"/>
</dbReference>
<evidence type="ECO:0000259" key="2">
    <source>
        <dbReference type="Pfam" id="PF01522"/>
    </source>
</evidence>
<evidence type="ECO:0000313" key="3">
    <source>
        <dbReference type="EMBL" id="OWK37588.1"/>
    </source>
</evidence>
<dbReference type="InterPro" id="IPR011330">
    <property type="entry name" value="Glyco_hydro/deAcase_b/a-brl"/>
</dbReference>
<dbReference type="OrthoDB" id="9806342at2"/>
<keyword evidence="1" id="KW-0732">Signal</keyword>
<organism evidence="3 4">
    <name type="scientific">Fimbriiglobus ruber</name>
    <dbReference type="NCBI Taxonomy" id="1908690"/>
    <lineage>
        <taxon>Bacteria</taxon>
        <taxon>Pseudomonadati</taxon>
        <taxon>Planctomycetota</taxon>
        <taxon>Planctomycetia</taxon>
        <taxon>Gemmatales</taxon>
        <taxon>Gemmataceae</taxon>
        <taxon>Fimbriiglobus</taxon>
    </lineage>
</organism>
<protein>
    <submittedName>
        <fullName evidence="3">Polysaccharide deacetylase</fullName>
    </submittedName>
</protein>
<accession>A0A225DGD5</accession>
<name>A0A225DGD5_9BACT</name>
<dbReference type="GO" id="GO:0016810">
    <property type="term" value="F:hydrolase activity, acting on carbon-nitrogen (but not peptide) bonds"/>
    <property type="evidence" value="ECO:0007669"/>
    <property type="project" value="InterPro"/>
</dbReference>
<feature type="signal peptide" evidence="1">
    <location>
        <begin position="1"/>
        <end position="21"/>
    </location>
</feature>
<dbReference type="GO" id="GO:0005975">
    <property type="term" value="P:carbohydrate metabolic process"/>
    <property type="evidence" value="ECO:0007669"/>
    <property type="project" value="InterPro"/>
</dbReference>
<feature type="domain" description="NodB homology" evidence="2">
    <location>
        <begin position="74"/>
        <end position="175"/>
    </location>
</feature>
<reference evidence="4" key="1">
    <citation type="submission" date="2017-06" db="EMBL/GenBank/DDBJ databases">
        <title>Genome analysis of Fimbriiglobus ruber SP5, the first member of the order Planctomycetales with confirmed chitinolytic capability.</title>
        <authorList>
            <person name="Ravin N.V."/>
            <person name="Rakitin A.L."/>
            <person name="Ivanova A.A."/>
            <person name="Beletsky A.V."/>
            <person name="Kulichevskaya I.S."/>
            <person name="Mardanov A.V."/>
            <person name="Dedysh S.N."/>
        </authorList>
    </citation>
    <scope>NUCLEOTIDE SEQUENCE [LARGE SCALE GENOMIC DNA]</scope>
    <source>
        <strain evidence="4">SP5</strain>
    </source>
</reference>
<dbReference type="EMBL" id="NIDE01000014">
    <property type="protein sequence ID" value="OWK37588.1"/>
    <property type="molecule type" value="Genomic_DNA"/>
</dbReference>
<keyword evidence="4" id="KW-1185">Reference proteome</keyword>
<gene>
    <name evidence="3" type="ORF">FRUB_06708</name>
</gene>
<dbReference type="InterPro" id="IPR006311">
    <property type="entry name" value="TAT_signal"/>
</dbReference>
<dbReference type="Pfam" id="PF01522">
    <property type="entry name" value="Polysacc_deac_1"/>
    <property type="match status" value="1"/>
</dbReference>
<dbReference type="PROSITE" id="PS51318">
    <property type="entry name" value="TAT"/>
    <property type="match status" value="1"/>
</dbReference>
<dbReference type="PROSITE" id="PS51257">
    <property type="entry name" value="PROKAR_LIPOPROTEIN"/>
    <property type="match status" value="1"/>
</dbReference>